<reference evidence="4" key="2">
    <citation type="journal article" name="BMC Genomics">
        <title>New genome assemblies reveal patterns of domestication and adaptation across Brettanomyces (Dekkera) species.</title>
        <authorList>
            <person name="Roach M.J."/>
            <person name="Borneman A.R."/>
        </authorList>
    </citation>
    <scope>NUCLEOTIDE SEQUENCE</scope>
    <source>
        <strain evidence="4">UCD 2041</strain>
    </source>
</reference>
<dbReference type="GO" id="GO:0006487">
    <property type="term" value="P:protein N-linked glycosylation"/>
    <property type="evidence" value="ECO:0007669"/>
    <property type="project" value="TreeGrafter"/>
</dbReference>
<evidence type="ECO:0000256" key="2">
    <source>
        <dbReference type="ARBA" id="ARBA00022676"/>
    </source>
</evidence>
<dbReference type="Pfam" id="PF05637">
    <property type="entry name" value="Glyco_transf_34"/>
    <property type="match status" value="1"/>
</dbReference>
<dbReference type="OrthoDB" id="205108at2759"/>
<keyword evidence="3" id="KW-0808">Transferase</keyword>
<dbReference type="PANTHER" id="PTHR31306">
    <property type="entry name" value="ALPHA-1,6-MANNOSYLTRANSFERASE MNN11-RELATED"/>
    <property type="match status" value="1"/>
</dbReference>
<evidence type="ECO:0000313" key="5">
    <source>
        <dbReference type="Proteomes" id="UP000663131"/>
    </source>
</evidence>
<evidence type="ECO:0000313" key="4">
    <source>
        <dbReference type="EMBL" id="QOU21329.1"/>
    </source>
</evidence>
<accession>A0A871R627</accession>
<dbReference type="AlphaFoldDB" id="A0A871R627"/>
<protein>
    <submittedName>
        <fullName evidence="4">Uncharacterized protein</fullName>
    </submittedName>
</protein>
<dbReference type="Gene3D" id="3.90.550.10">
    <property type="entry name" value="Spore Coat Polysaccharide Biosynthesis Protein SpsA, Chain A"/>
    <property type="match status" value="1"/>
</dbReference>
<reference evidence="4" key="1">
    <citation type="submission" date="2020-10" db="EMBL/GenBank/DDBJ databases">
        <authorList>
            <person name="Palmer J.M."/>
        </authorList>
    </citation>
    <scope>NUCLEOTIDE SEQUENCE</scope>
    <source>
        <strain evidence="4">UCD 2041</strain>
    </source>
</reference>
<dbReference type="PANTHER" id="PTHR31306:SF10">
    <property type="entry name" value="ALPHA-1,6-MANNOSYLTRANSFERASE MNN11-RELATED"/>
    <property type="match status" value="1"/>
</dbReference>
<proteinExistence type="inferred from homology"/>
<dbReference type="GO" id="GO:0000136">
    <property type="term" value="C:mannan polymerase complex"/>
    <property type="evidence" value="ECO:0007669"/>
    <property type="project" value="TreeGrafter"/>
</dbReference>
<keyword evidence="2" id="KW-0328">Glycosyltransferase</keyword>
<dbReference type="GO" id="GO:0000009">
    <property type="term" value="F:alpha-1,6-mannosyltransferase activity"/>
    <property type="evidence" value="ECO:0007669"/>
    <property type="project" value="TreeGrafter"/>
</dbReference>
<dbReference type="InterPro" id="IPR029044">
    <property type="entry name" value="Nucleotide-diphossugar_trans"/>
</dbReference>
<organism evidence="4 5">
    <name type="scientific">Dekkera bruxellensis</name>
    <name type="common">Brettanomyces custersii</name>
    <dbReference type="NCBI Taxonomy" id="5007"/>
    <lineage>
        <taxon>Eukaryota</taxon>
        <taxon>Fungi</taxon>
        <taxon>Dikarya</taxon>
        <taxon>Ascomycota</taxon>
        <taxon>Saccharomycotina</taxon>
        <taxon>Pichiomycetes</taxon>
        <taxon>Pichiales</taxon>
        <taxon>Pichiaceae</taxon>
        <taxon>Brettanomyces</taxon>
    </lineage>
</organism>
<dbReference type="Proteomes" id="UP000663131">
    <property type="component" value="Chromosome 8"/>
</dbReference>
<name>A0A871R627_DEKBR</name>
<gene>
    <name evidence="4" type="ORF">BRETT_001051</name>
</gene>
<dbReference type="GeneID" id="64572976"/>
<dbReference type="KEGG" id="bbrx:BRETT_001051"/>
<comment type="similarity">
    <text evidence="1">Belongs to the glycosyltransferase 34 family.</text>
</comment>
<evidence type="ECO:0000256" key="3">
    <source>
        <dbReference type="ARBA" id="ARBA00022679"/>
    </source>
</evidence>
<evidence type="ECO:0000256" key="1">
    <source>
        <dbReference type="ARBA" id="ARBA00005664"/>
    </source>
</evidence>
<dbReference type="EMBL" id="CP063136">
    <property type="protein sequence ID" value="QOU21329.1"/>
    <property type="molecule type" value="Genomic_DNA"/>
</dbReference>
<sequence length="434" mass="49890">MGSKLAFSPRTSRSFLRSSFISLRNILSRPKIVLTVTAIVFAFNWIIFGDPIKGPLGNKSLPPSIKSFKHLREPVYLNLLHNSYGLQGPETIPIQTKELIPSIDDSSVLRQLTLDNLFRMEIHSGDDGDKKLFFYSKEFYHDPEADQDDAKKQKEKADSDAVKSIKRASKDFKKMGRKVYTGKENPKIVLVTAFDFNKYDDAYLKAVANNRMKYTKQHGYGLYERWVEEFVPRLQETGNLGTDWWKVILLREAINAFPHAEYFWFLDEKSLIVQRDIRIENSLLDPEIMQAKMLRDQPIVLPGSAIKTYKNTKAQDVSLILTQNNAGISTDSIIVKNDIQGKATLEYWDSRLYRAYNNFYQDEVKALEHMLQWHPLVLSRTSLVPTRLINAGIENKDQKKNSAVDYQEGDMVINLGECQRDGSCIKLASKYLRS</sequence>
<dbReference type="InterPro" id="IPR008630">
    <property type="entry name" value="Glyco_trans_34"/>
</dbReference>
<dbReference type="RefSeq" id="XP_041137822.1">
    <property type="nucleotide sequence ID" value="XM_041279608.1"/>
</dbReference>